<feature type="domain" description="PLD phosphodiesterase" evidence="7">
    <location>
        <begin position="86"/>
        <end position="113"/>
    </location>
</feature>
<evidence type="ECO:0000256" key="5">
    <source>
        <dbReference type="ARBA" id="ARBA00022963"/>
    </source>
</evidence>
<dbReference type="CDD" id="cd09117">
    <property type="entry name" value="PLDc_Bfil_DEXD_like"/>
    <property type="match status" value="1"/>
</dbReference>
<dbReference type="EC" id="3.1.4.4" evidence="3"/>
<proteinExistence type="inferred from homology"/>
<keyword evidence="6" id="KW-0443">Lipid metabolism</keyword>
<evidence type="ECO:0000313" key="9">
    <source>
        <dbReference type="Proteomes" id="UP001231915"/>
    </source>
</evidence>
<dbReference type="PANTHER" id="PTHR43856:SF1">
    <property type="entry name" value="MITOCHONDRIAL CARDIOLIPIN HYDROLASE"/>
    <property type="match status" value="1"/>
</dbReference>
<dbReference type="PANTHER" id="PTHR43856">
    <property type="entry name" value="CARDIOLIPIN HYDROLASE"/>
    <property type="match status" value="1"/>
</dbReference>
<dbReference type="EMBL" id="JASJUT010000004">
    <property type="protein sequence ID" value="MDK2595726.1"/>
    <property type="molecule type" value="Genomic_DNA"/>
</dbReference>
<keyword evidence="5" id="KW-0442">Lipid degradation</keyword>
<evidence type="ECO:0000259" key="7">
    <source>
        <dbReference type="PROSITE" id="PS50035"/>
    </source>
</evidence>
<evidence type="ECO:0000256" key="1">
    <source>
        <dbReference type="ARBA" id="ARBA00000798"/>
    </source>
</evidence>
<evidence type="ECO:0000256" key="3">
    <source>
        <dbReference type="ARBA" id="ARBA00012027"/>
    </source>
</evidence>
<organism evidence="8 9">
    <name type="scientific">Pseudoalteromonas obscura</name>
    <dbReference type="NCBI Taxonomy" id="3048491"/>
    <lineage>
        <taxon>Bacteria</taxon>
        <taxon>Pseudomonadati</taxon>
        <taxon>Pseudomonadota</taxon>
        <taxon>Gammaproteobacteria</taxon>
        <taxon>Alteromonadales</taxon>
        <taxon>Pseudoalteromonadaceae</taxon>
        <taxon>Pseudoalteromonas</taxon>
    </lineage>
</organism>
<dbReference type="RefSeq" id="WP_284137339.1">
    <property type="nucleotide sequence ID" value="NZ_JASJUT010000004.1"/>
</dbReference>
<name>A0ABT7EL13_9GAMM</name>
<keyword evidence="4" id="KW-0378">Hydrolase</keyword>
<dbReference type="Proteomes" id="UP001231915">
    <property type="component" value="Unassembled WGS sequence"/>
</dbReference>
<dbReference type="SUPFAM" id="SSF56024">
    <property type="entry name" value="Phospholipase D/nuclease"/>
    <property type="match status" value="1"/>
</dbReference>
<reference evidence="8 9" key="1">
    <citation type="submission" date="2023-05" db="EMBL/GenBank/DDBJ databases">
        <title>Pseudoalteromonas ardens sp. nov., Pseudoalteromonas obscura sp. nov., and Pseudoalteromonas umbrosa sp. nov., isolated from the coral Montipora capitata.</title>
        <authorList>
            <person name="Thomas E.M."/>
            <person name="Smith E.M."/>
            <person name="Papke E."/>
            <person name="Shlafstein M.D."/>
            <person name="Oline D.K."/>
            <person name="Videau P."/>
            <person name="Saw J.H."/>
            <person name="Strangman W.K."/>
            <person name="Ushijima B."/>
        </authorList>
    </citation>
    <scope>NUCLEOTIDE SEQUENCE [LARGE SCALE GENOMIC DNA]</scope>
    <source>
        <strain evidence="8 9">P94</strain>
    </source>
</reference>
<dbReference type="Gene3D" id="3.30.870.10">
    <property type="entry name" value="Endonuclease Chain A"/>
    <property type="match status" value="1"/>
</dbReference>
<evidence type="ECO:0000256" key="6">
    <source>
        <dbReference type="ARBA" id="ARBA00023098"/>
    </source>
</evidence>
<comment type="catalytic activity">
    <reaction evidence="1">
        <text>a 1,2-diacyl-sn-glycero-3-phosphocholine + H2O = a 1,2-diacyl-sn-glycero-3-phosphate + choline + H(+)</text>
        <dbReference type="Rhea" id="RHEA:14445"/>
        <dbReference type="ChEBI" id="CHEBI:15354"/>
        <dbReference type="ChEBI" id="CHEBI:15377"/>
        <dbReference type="ChEBI" id="CHEBI:15378"/>
        <dbReference type="ChEBI" id="CHEBI:57643"/>
        <dbReference type="ChEBI" id="CHEBI:58608"/>
        <dbReference type="EC" id="3.1.4.4"/>
    </reaction>
</comment>
<dbReference type="Pfam" id="PF13091">
    <property type="entry name" value="PLDc_2"/>
    <property type="match status" value="1"/>
</dbReference>
<keyword evidence="9" id="KW-1185">Reference proteome</keyword>
<accession>A0ABT7EL13</accession>
<dbReference type="PROSITE" id="PS50035">
    <property type="entry name" value="PLD"/>
    <property type="match status" value="1"/>
</dbReference>
<evidence type="ECO:0000256" key="4">
    <source>
        <dbReference type="ARBA" id="ARBA00022801"/>
    </source>
</evidence>
<comment type="caution">
    <text evidence="8">The sequence shown here is derived from an EMBL/GenBank/DDBJ whole genome shotgun (WGS) entry which is preliminary data.</text>
</comment>
<evidence type="ECO:0000256" key="2">
    <source>
        <dbReference type="ARBA" id="ARBA00008664"/>
    </source>
</evidence>
<dbReference type="InterPro" id="IPR025202">
    <property type="entry name" value="PLD-like_dom"/>
</dbReference>
<dbReference type="InterPro" id="IPR051406">
    <property type="entry name" value="PLD_domain"/>
</dbReference>
<protein>
    <recommendedName>
        <fullName evidence="3">phospholipase D</fullName>
        <ecNumber evidence="3">3.1.4.4</ecNumber>
    </recommendedName>
</protein>
<gene>
    <name evidence="8" type="ORF">QNM18_11770</name>
</gene>
<comment type="similarity">
    <text evidence="2">Belongs to the phospholipase D family.</text>
</comment>
<evidence type="ECO:0000313" key="8">
    <source>
        <dbReference type="EMBL" id="MDK2595726.1"/>
    </source>
</evidence>
<sequence>MDILIEDGTERKHKQKLQSLISSSKKSIDIATAYLTEAALLKQKGDVKVRLLTSISANDILSGSVSLDAISLLFKQGIEIRLLDPDNNHFHPKVYIFDHNTFVITSANFTRNAMENNIEIGVSSDSPQVSELVKWYASLWSTATPLTGDMLEDLINFQNKHLKTALEIKKIKNDYNLLEINYRKINFVHQKYKKSNFFICNSNRKYSARNNDGSYFDEELMLASEHVIAWESYRYVDHMKRVVPGDIIFLYAKKTGVIAIGEALERASKVPPEQALKKSTSTNEWKIPVRWLTPKDDRFEIDIPDQAVQPTFLDISADKYGSLRDKVMVHFEHSLQK</sequence>
<dbReference type="InterPro" id="IPR001736">
    <property type="entry name" value="PLipase_D/transphosphatidylase"/>
</dbReference>